<evidence type="ECO:0000313" key="3">
    <source>
        <dbReference type="Proteomes" id="UP001596263"/>
    </source>
</evidence>
<keyword evidence="3" id="KW-1185">Reference proteome</keyword>
<gene>
    <name evidence="2" type="ORF">ACFPQ9_38500</name>
</gene>
<organism evidence="2 3">
    <name type="scientific">Streptomyces coerulescens</name>
    <dbReference type="NCBI Taxonomy" id="29304"/>
    <lineage>
        <taxon>Bacteria</taxon>
        <taxon>Bacillati</taxon>
        <taxon>Actinomycetota</taxon>
        <taxon>Actinomycetes</taxon>
        <taxon>Kitasatosporales</taxon>
        <taxon>Streptomycetaceae</taxon>
        <taxon>Streptomyces</taxon>
    </lineage>
</organism>
<protein>
    <submittedName>
        <fullName evidence="2">Uncharacterized protein</fullName>
    </submittedName>
</protein>
<dbReference type="Proteomes" id="UP001596263">
    <property type="component" value="Unassembled WGS sequence"/>
</dbReference>
<feature type="compositionally biased region" description="Low complexity" evidence="1">
    <location>
        <begin position="182"/>
        <end position="192"/>
    </location>
</feature>
<proteinExistence type="predicted"/>
<reference evidence="3" key="1">
    <citation type="journal article" date="2019" name="Int. J. Syst. Evol. Microbiol.">
        <title>The Global Catalogue of Microorganisms (GCM) 10K type strain sequencing project: providing services to taxonomists for standard genome sequencing and annotation.</title>
        <authorList>
            <consortium name="The Broad Institute Genomics Platform"/>
            <consortium name="The Broad Institute Genome Sequencing Center for Infectious Disease"/>
            <person name="Wu L."/>
            <person name="Ma J."/>
        </authorList>
    </citation>
    <scope>NUCLEOTIDE SEQUENCE [LARGE SCALE GENOMIC DNA]</scope>
    <source>
        <strain evidence="3">KCTC 42586</strain>
    </source>
</reference>
<accession>A0ABW0CXD5</accession>
<evidence type="ECO:0000256" key="1">
    <source>
        <dbReference type="SAM" id="MobiDB-lite"/>
    </source>
</evidence>
<name>A0ABW0CXD5_STRCD</name>
<sequence length="232" mass="25784">MTTAESGHLKRVDELRGHPLDDAPLSKAMIESVNARLRDVRRTGEPSYLFITDRLRAEEEAHPWAVRFWPVRDDDGDLCAIAYWGVDVTAEYEARHRLLLLSEANSAIGRTLDVEHTAQELAEAFVPVFADHAEVDLFAGVLGGQEPPLVPASGAIRLRSAAHAPSGQPDRRAPPPRPPTSRPLLPAPLWRPALPPRRPRSAWPTTRAHATDTPQDRKWPRNGRTGRPACPW</sequence>
<dbReference type="RefSeq" id="WP_380863782.1">
    <property type="nucleotide sequence ID" value="NZ_JBHSKM010000044.1"/>
</dbReference>
<dbReference type="InterPro" id="IPR035965">
    <property type="entry name" value="PAS-like_dom_sf"/>
</dbReference>
<dbReference type="Gene3D" id="3.30.450.20">
    <property type="entry name" value="PAS domain"/>
    <property type="match status" value="1"/>
</dbReference>
<dbReference type="EMBL" id="JBHSKM010000044">
    <property type="protein sequence ID" value="MFC5219733.1"/>
    <property type="molecule type" value="Genomic_DNA"/>
</dbReference>
<evidence type="ECO:0000313" key="2">
    <source>
        <dbReference type="EMBL" id="MFC5219733.1"/>
    </source>
</evidence>
<feature type="region of interest" description="Disordered" evidence="1">
    <location>
        <begin position="161"/>
        <end position="232"/>
    </location>
</feature>
<dbReference type="SUPFAM" id="SSF55785">
    <property type="entry name" value="PYP-like sensor domain (PAS domain)"/>
    <property type="match status" value="1"/>
</dbReference>
<comment type="caution">
    <text evidence="2">The sequence shown here is derived from an EMBL/GenBank/DDBJ whole genome shotgun (WGS) entry which is preliminary data.</text>
</comment>